<proteinExistence type="predicted"/>
<protein>
    <submittedName>
        <fullName evidence="1">Uncharacterized protein</fullName>
    </submittedName>
</protein>
<keyword evidence="2" id="KW-1185">Reference proteome</keyword>
<sequence>MSQQKGHAKGVIDLHNLQDESARLRRKEAWRTLRNYSLIAENVRNVGYDSISRGIHYVLRKLAHL</sequence>
<dbReference type="EMBL" id="KZ269998">
    <property type="protein sequence ID" value="OZC09015.1"/>
    <property type="molecule type" value="Genomic_DNA"/>
</dbReference>
<evidence type="ECO:0000313" key="1">
    <source>
        <dbReference type="EMBL" id="OZC09015.1"/>
    </source>
</evidence>
<gene>
    <name evidence="1" type="ORF">X798_03945</name>
</gene>
<accession>A0A238BWA8</accession>
<reference evidence="1 2" key="1">
    <citation type="submission" date="2015-12" db="EMBL/GenBank/DDBJ databases">
        <title>Draft genome of the nematode, Onchocerca flexuosa.</title>
        <authorList>
            <person name="Mitreva M."/>
        </authorList>
    </citation>
    <scope>NUCLEOTIDE SEQUENCE [LARGE SCALE GENOMIC DNA]</scope>
    <source>
        <strain evidence="1">Red Deer</strain>
    </source>
</reference>
<dbReference type="Proteomes" id="UP000242913">
    <property type="component" value="Unassembled WGS sequence"/>
</dbReference>
<name>A0A238BWA8_9BILA</name>
<evidence type="ECO:0000313" key="2">
    <source>
        <dbReference type="Proteomes" id="UP000242913"/>
    </source>
</evidence>
<dbReference type="AlphaFoldDB" id="A0A238BWA8"/>
<organism evidence="1 2">
    <name type="scientific">Onchocerca flexuosa</name>
    <dbReference type="NCBI Taxonomy" id="387005"/>
    <lineage>
        <taxon>Eukaryota</taxon>
        <taxon>Metazoa</taxon>
        <taxon>Ecdysozoa</taxon>
        <taxon>Nematoda</taxon>
        <taxon>Chromadorea</taxon>
        <taxon>Rhabditida</taxon>
        <taxon>Spirurina</taxon>
        <taxon>Spiruromorpha</taxon>
        <taxon>Filarioidea</taxon>
        <taxon>Onchocercidae</taxon>
        <taxon>Onchocerca</taxon>
    </lineage>
</organism>